<dbReference type="RefSeq" id="WP_346140111.1">
    <property type="nucleotide sequence ID" value="NZ_BAAAUH010000147.1"/>
</dbReference>
<protein>
    <recommendedName>
        <fullName evidence="3">DNA-packaging protein</fullName>
    </recommendedName>
</protein>
<evidence type="ECO:0000313" key="2">
    <source>
        <dbReference type="Proteomes" id="UP001501866"/>
    </source>
</evidence>
<dbReference type="Pfam" id="PF24829">
    <property type="entry name" value="Phage_connect_2"/>
    <property type="match status" value="1"/>
</dbReference>
<reference evidence="2" key="1">
    <citation type="journal article" date="2019" name="Int. J. Syst. Evol. Microbiol.">
        <title>The Global Catalogue of Microorganisms (GCM) 10K type strain sequencing project: providing services to taxonomists for standard genome sequencing and annotation.</title>
        <authorList>
            <consortium name="The Broad Institute Genomics Platform"/>
            <consortium name="The Broad Institute Genome Sequencing Center for Infectious Disease"/>
            <person name="Wu L."/>
            <person name="Ma J."/>
        </authorList>
    </citation>
    <scope>NUCLEOTIDE SEQUENCE [LARGE SCALE GENOMIC DNA]</scope>
    <source>
        <strain evidence="2">JCM 9095</strain>
    </source>
</reference>
<keyword evidence="2" id="KW-1185">Reference proteome</keyword>
<gene>
    <name evidence="1" type="ORF">GCM10010451_68370</name>
</gene>
<dbReference type="Proteomes" id="UP001501866">
    <property type="component" value="Unassembled WGS sequence"/>
</dbReference>
<accession>A0ABP6HI86</accession>
<sequence length="96" mass="10721">MPLIDQIKLSLRISSAHFDDEINGLIEAARKDLVLSGLLPIKAEDDNDPLIKRAVTVYVKAHFGYDNSDHERLLSAYGMIKNHLTLSAEYTVGELL</sequence>
<dbReference type="InterPro" id="IPR056951">
    <property type="entry name" value="Phage_connect_2"/>
</dbReference>
<evidence type="ECO:0000313" key="1">
    <source>
        <dbReference type="EMBL" id="GAA2774401.1"/>
    </source>
</evidence>
<name>A0ABP6HI86_9ACTN</name>
<dbReference type="InterPro" id="IPR006450">
    <property type="entry name" value="Phage_HK97_gp6-like"/>
</dbReference>
<evidence type="ECO:0008006" key="3">
    <source>
        <dbReference type="Google" id="ProtNLM"/>
    </source>
</evidence>
<dbReference type="EMBL" id="BAAAUH010000147">
    <property type="protein sequence ID" value="GAA2774401.1"/>
    <property type="molecule type" value="Genomic_DNA"/>
</dbReference>
<proteinExistence type="predicted"/>
<dbReference type="NCBIfam" id="TIGR01560">
    <property type="entry name" value="put_DNA_pack"/>
    <property type="match status" value="1"/>
</dbReference>
<organism evidence="1 2">
    <name type="scientific">Streptomyces virens</name>
    <dbReference type="NCBI Taxonomy" id="285572"/>
    <lineage>
        <taxon>Bacteria</taxon>
        <taxon>Bacillati</taxon>
        <taxon>Actinomycetota</taxon>
        <taxon>Actinomycetes</taxon>
        <taxon>Kitasatosporales</taxon>
        <taxon>Streptomycetaceae</taxon>
        <taxon>Streptomyces</taxon>
    </lineage>
</organism>
<comment type="caution">
    <text evidence="1">The sequence shown here is derived from an EMBL/GenBank/DDBJ whole genome shotgun (WGS) entry which is preliminary data.</text>
</comment>